<dbReference type="EMBL" id="AYCK01024552">
    <property type="status" value="NOT_ANNOTATED_CDS"/>
    <property type="molecule type" value="Genomic_DNA"/>
</dbReference>
<feature type="compositionally biased region" description="Low complexity" evidence="10">
    <location>
        <begin position="86"/>
        <end position="102"/>
    </location>
</feature>
<dbReference type="InterPro" id="IPR036128">
    <property type="entry name" value="Plus3-like_sf"/>
</dbReference>
<dbReference type="STRING" id="48698.ENSPFOP00000011898"/>
<proteinExistence type="predicted"/>
<feature type="compositionally biased region" description="Acidic residues" evidence="10">
    <location>
        <begin position="261"/>
        <end position="273"/>
    </location>
</feature>
<feature type="domain" description="Plus3" evidence="11">
    <location>
        <begin position="303"/>
        <end position="434"/>
    </location>
</feature>
<keyword evidence="4 9" id="KW-0175">Coiled coil</keyword>
<evidence type="ECO:0000256" key="6">
    <source>
        <dbReference type="ARBA" id="ARBA00023163"/>
    </source>
</evidence>
<accession>A0A087Y1J5</accession>
<dbReference type="GeneTree" id="ENSGT00390000012493"/>
<dbReference type="Ensembl" id="ENSPFOT00000011915.2">
    <property type="protein sequence ID" value="ENSPFOP00000011898.2"/>
    <property type="gene ID" value="ENSPFOG00000011867.2"/>
</dbReference>
<evidence type="ECO:0000313" key="13">
    <source>
        <dbReference type="Proteomes" id="UP000028760"/>
    </source>
</evidence>
<reference evidence="13" key="1">
    <citation type="submission" date="2013-10" db="EMBL/GenBank/DDBJ databases">
        <authorList>
            <person name="Schartl M."/>
            <person name="Warren W."/>
        </authorList>
    </citation>
    <scope>NUCLEOTIDE SEQUENCE [LARGE SCALE GENOMIC DNA]</scope>
    <source>
        <strain evidence="13">female</strain>
    </source>
</reference>
<feature type="region of interest" description="Disordered" evidence="10">
    <location>
        <begin position="179"/>
        <end position="308"/>
    </location>
</feature>
<comment type="subcellular location">
    <subcellularLocation>
        <location evidence="1">Nucleus</location>
        <location evidence="1">Nucleoplasm</location>
    </subcellularLocation>
</comment>
<evidence type="ECO:0000256" key="10">
    <source>
        <dbReference type="SAM" id="MobiDB-lite"/>
    </source>
</evidence>
<feature type="compositionally biased region" description="Basic and acidic residues" evidence="10">
    <location>
        <begin position="187"/>
        <end position="204"/>
    </location>
</feature>
<dbReference type="eggNOG" id="KOG2402">
    <property type="taxonomic scope" value="Eukaryota"/>
</dbReference>
<dbReference type="Pfam" id="PF03126">
    <property type="entry name" value="Plus-3"/>
    <property type="match status" value="1"/>
</dbReference>
<dbReference type="GO" id="GO:0019827">
    <property type="term" value="P:stem cell population maintenance"/>
    <property type="evidence" value="ECO:0007669"/>
    <property type="project" value="UniProtKB-ARBA"/>
</dbReference>
<sequence length="664" mass="75339">MQESRPSPSLQLHLPRKLQELLSLAKRKRVDSGEQEEPVNKPAASTDSETSDSDDEWTVGGTKGKKKVKPGKGSEKKSATKKKVNKATASGSSDGDSSADSSAPEEGEVSDSESNSSSSSSDSDSSEDEVFKDGYDDDLMGDAEDRARLEQMTEKEREQELFNRIEKREVLRRRFEIKKKLKTAKKKEKEEKKKKQEEEQEKRKQSQVSMSHNKERRSKRDEKLDKKSQAMEELKAEREKKKNKTAELLAKREPLKTSEVYSDDEEEEEEDDDKSSVKSDRSSRSSSFDEDEKEETPPKSQPVSLPEELNRVRLSRHKLERWCHMPFFAKTVTGCFVRIGIGNSSSKPVYRVAEIVDVVETAKVYQLGSTRTNKGLQLRHGADTRVFRLEFVSNQEFTESEFMKWKEAMMVAGMQVPTLDEITKKEQSIKEAMNYKFNDKDIEDIVKEKDRFRKAPPNYAMKKTQLLKDKAMAEENGDGEKVKTIQDELNELEERAEALDRQRTKNISAISYINQRNRSWNIVESEKALVAEGQNSKNQQMDPFTRRQCKPTMVSNARDPSVHAAILAHLNQKYGSGSGGADPASTEKNKVGPANPKDKDVPKPTTDLSEDLFKVHDFDVKIDLQVPNAEAKSLSVSSNALPVKDGAPRRSLNLEDYKKRRGLI</sequence>
<feature type="compositionally biased region" description="Low complexity" evidence="10">
    <location>
        <begin position="112"/>
        <end position="123"/>
    </location>
</feature>
<evidence type="ECO:0000256" key="4">
    <source>
        <dbReference type="ARBA" id="ARBA00023054"/>
    </source>
</evidence>
<evidence type="ECO:0000259" key="11">
    <source>
        <dbReference type="PROSITE" id="PS51360"/>
    </source>
</evidence>
<keyword evidence="5" id="KW-0010">Activator</keyword>
<dbReference type="GO" id="GO:1990269">
    <property type="term" value="F:RNA polymerase II C-terminal domain phosphoserine binding"/>
    <property type="evidence" value="ECO:0007669"/>
    <property type="project" value="TreeGrafter"/>
</dbReference>
<evidence type="ECO:0000256" key="5">
    <source>
        <dbReference type="ARBA" id="ARBA00023159"/>
    </source>
</evidence>
<keyword evidence="3" id="KW-0805">Transcription regulation</keyword>
<feature type="compositionally biased region" description="Basic and acidic residues" evidence="10">
    <location>
        <begin position="274"/>
        <end position="283"/>
    </location>
</feature>
<feature type="region of interest" description="Disordered" evidence="10">
    <location>
        <begin position="630"/>
        <end position="664"/>
    </location>
</feature>
<evidence type="ECO:0000256" key="2">
    <source>
        <dbReference type="ARBA" id="ARBA00022553"/>
    </source>
</evidence>
<evidence type="ECO:0000256" key="8">
    <source>
        <dbReference type="ARBA" id="ARBA00068204"/>
    </source>
</evidence>
<evidence type="ECO:0000256" key="1">
    <source>
        <dbReference type="ARBA" id="ARBA00004642"/>
    </source>
</evidence>
<dbReference type="OMA" id="ISGCYAR"/>
<evidence type="ECO:0000256" key="9">
    <source>
        <dbReference type="SAM" id="Coils"/>
    </source>
</evidence>
<keyword evidence="6" id="KW-0804">Transcription</keyword>
<organism evidence="12 13">
    <name type="scientific">Poecilia formosa</name>
    <name type="common">Amazon molly</name>
    <name type="synonym">Limia formosa</name>
    <dbReference type="NCBI Taxonomy" id="48698"/>
    <lineage>
        <taxon>Eukaryota</taxon>
        <taxon>Metazoa</taxon>
        <taxon>Chordata</taxon>
        <taxon>Craniata</taxon>
        <taxon>Vertebrata</taxon>
        <taxon>Euteleostomi</taxon>
        <taxon>Actinopterygii</taxon>
        <taxon>Neopterygii</taxon>
        <taxon>Teleostei</taxon>
        <taxon>Neoteleostei</taxon>
        <taxon>Acanthomorphata</taxon>
        <taxon>Ovalentaria</taxon>
        <taxon>Atherinomorphae</taxon>
        <taxon>Cyprinodontiformes</taxon>
        <taxon>Poeciliidae</taxon>
        <taxon>Poeciliinae</taxon>
        <taxon>Poecilia</taxon>
    </lineage>
</organism>
<keyword evidence="2" id="KW-0597">Phosphoprotein</keyword>
<evidence type="ECO:0000313" key="12">
    <source>
        <dbReference type="Ensembl" id="ENSPFOP00000011898.2"/>
    </source>
</evidence>
<feature type="region of interest" description="Disordered" evidence="10">
    <location>
        <begin position="574"/>
        <end position="607"/>
    </location>
</feature>
<reference evidence="12" key="3">
    <citation type="submission" date="2025-09" db="UniProtKB">
        <authorList>
            <consortium name="Ensembl"/>
        </authorList>
    </citation>
    <scope>IDENTIFICATION</scope>
</reference>
<feature type="compositionally biased region" description="Basic and acidic residues" evidence="10">
    <location>
        <begin position="218"/>
        <end position="240"/>
    </location>
</feature>
<dbReference type="PANTHER" id="PTHR13115:SF8">
    <property type="entry name" value="RNA POLYMERASE-ASSOCIATED PROTEIN RTF1 HOMOLOG"/>
    <property type="match status" value="1"/>
</dbReference>
<feature type="compositionally biased region" description="Basic and acidic residues" evidence="10">
    <location>
        <begin position="646"/>
        <end position="658"/>
    </location>
</feature>
<dbReference type="GO" id="GO:0016593">
    <property type="term" value="C:Cdc73/Paf1 complex"/>
    <property type="evidence" value="ECO:0007669"/>
    <property type="project" value="UniProtKB-ARBA"/>
</dbReference>
<feature type="compositionally biased region" description="Basic and acidic residues" evidence="10">
    <location>
        <begin position="143"/>
        <end position="166"/>
    </location>
</feature>
<name>A0A087Y1J5_POEFO</name>
<feature type="compositionally biased region" description="Basic and acidic residues" evidence="10">
    <location>
        <begin position="585"/>
        <end position="602"/>
    </location>
</feature>
<dbReference type="Proteomes" id="UP000028760">
    <property type="component" value="Unassembled WGS sequence"/>
</dbReference>
<dbReference type="Gene3D" id="3.90.70.200">
    <property type="entry name" value="Plus-3 domain"/>
    <property type="match status" value="1"/>
</dbReference>
<dbReference type="FunFam" id="3.90.70.200:FF:000001">
    <property type="entry name" value="RNA polymerase-associated protein RTF1 homolog"/>
    <property type="match status" value="1"/>
</dbReference>
<dbReference type="PROSITE" id="PS51360">
    <property type="entry name" value="PLUS3"/>
    <property type="match status" value="1"/>
</dbReference>
<dbReference type="SMART" id="SM00719">
    <property type="entry name" value="Plus3"/>
    <property type="match status" value="1"/>
</dbReference>
<keyword evidence="13" id="KW-1185">Reference proteome</keyword>
<evidence type="ECO:0000256" key="7">
    <source>
        <dbReference type="ARBA" id="ARBA00023242"/>
    </source>
</evidence>
<protein>
    <recommendedName>
        <fullName evidence="8">RNA polymerase-associated protein RTF1 homolog</fullName>
    </recommendedName>
</protein>
<reference evidence="12" key="2">
    <citation type="submission" date="2025-08" db="UniProtKB">
        <authorList>
            <consortium name="Ensembl"/>
        </authorList>
    </citation>
    <scope>IDENTIFICATION</scope>
</reference>
<dbReference type="InterPro" id="IPR004343">
    <property type="entry name" value="Plus-3_dom"/>
</dbReference>
<evidence type="ECO:0000256" key="3">
    <source>
        <dbReference type="ARBA" id="ARBA00023015"/>
    </source>
</evidence>
<dbReference type="AlphaFoldDB" id="A0A087Y1J5"/>
<dbReference type="PANTHER" id="PTHR13115">
    <property type="entry name" value="RNA POLYMERASE-ASSOCIATED PROTEIN RTF1 HOMOLOG"/>
    <property type="match status" value="1"/>
</dbReference>
<feature type="coiled-coil region" evidence="9">
    <location>
        <begin position="482"/>
        <end position="509"/>
    </location>
</feature>
<keyword evidence="7" id="KW-0539">Nucleus</keyword>
<feature type="region of interest" description="Disordered" evidence="10">
    <location>
        <begin position="24"/>
        <end position="166"/>
    </location>
</feature>
<dbReference type="GO" id="GO:0003677">
    <property type="term" value="F:DNA binding"/>
    <property type="evidence" value="ECO:0007669"/>
    <property type="project" value="InterPro"/>
</dbReference>
<dbReference type="SUPFAM" id="SSF159042">
    <property type="entry name" value="Plus3-like"/>
    <property type="match status" value="1"/>
</dbReference>